<evidence type="ECO:0000313" key="11">
    <source>
        <dbReference type="EMBL" id="QDT22967.1"/>
    </source>
</evidence>
<dbReference type="EMBL" id="CP036266">
    <property type="protein sequence ID" value="QDT22967.1"/>
    <property type="molecule type" value="Genomic_DNA"/>
</dbReference>
<feature type="transmembrane region" description="Helical" evidence="9">
    <location>
        <begin position="12"/>
        <end position="37"/>
    </location>
</feature>
<dbReference type="InterPro" id="IPR055348">
    <property type="entry name" value="DctQ"/>
</dbReference>
<dbReference type="GO" id="GO:0005886">
    <property type="term" value="C:plasma membrane"/>
    <property type="evidence" value="ECO:0007669"/>
    <property type="project" value="UniProtKB-SubCell"/>
</dbReference>
<feature type="transmembrane region" description="Helical" evidence="9">
    <location>
        <begin position="43"/>
        <end position="65"/>
    </location>
</feature>
<dbReference type="AlphaFoldDB" id="A0A517PUC6"/>
<evidence type="ECO:0000256" key="8">
    <source>
        <dbReference type="ARBA" id="ARBA00038436"/>
    </source>
</evidence>
<dbReference type="Proteomes" id="UP000320421">
    <property type="component" value="Chromosome"/>
</dbReference>
<feature type="transmembrane region" description="Helical" evidence="9">
    <location>
        <begin position="127"/>
        <end position="147"/>
    </location>
</feature>
<proteinExistence type="inferred from homology"/>
<dbReference type="PANTHER" id="PTHR35011:SF2">
    <property type="entry name" value="2,3-DIKETO-L-GULONATE TRAP TRANSPORTER SMALL PERMEASE PROTEIN YIAM"/>
    <property type="match status" value="1"/>
</dbReference>
<evidence type="ECO:0000256" key="2">
    <source>
        <dbReference type="ARBA" id="ARBA00022448"/>
    </source>
</evidence>
<evidence type="ECO:0000256" key="3">
    <source>
        <dbReference type="ARBA" id="ARBA00022475"/>
    </source>
</evidence>
<keyword evidence="6 9" id="KW-1133">Transmembrane helix</keyword>
<dbReference type="InterPro" id="IPR007387">
    <property type="entry name" value="TRAP_DctQ"/>
</dbReference>
<evidence type="ECO:0000256" key="1">
    <source>
        <dbReference type="ARBA" id="ARBA00004429"/>
    </source>
</evidence>
<dbReference type="PANTHER" id="PTHR35011">
    <property type="entry name" value="2,3-DIKETO-L-GULONATE TRAP TRANSPORTER SMALL PERMEASE PROTEIN YIAM"/>
    <property type="match status" value="1"/>
</dbReference>
<evidence type="ECO:0000259" key="10">
    <source>
        <dbReference type="Pfam" id="PF04290"/>
    </source>
</evidence>
<gene>
    <name evidence="11" type="primary">yiaM</name>
    <name evidence="11" type="ORF">HG66A1_47780</name>
</gene>
<evidence type="ECO:0000256" key="7">
    <source>
        <dbReference type="ARBA" id="ARBA00023136"/>
    </source>
</evidence>
<name>A0A517PUC6_9PLAN</name>
<keyword evidence="5 9" id="KW-0812">Transmembrane</keyword>
<feature type="domain" description="Tripartite ATP-independent periplasmic transporters DctQ component" evidence="10">
    <location>
        <begin position="24"/>
        <end position="153"/>
    </location>
</feature>
<accession>A0A517PUC6</accession>
<comment type="similarity">
    <text evidence="8">Belongs to the TRAP transporter small permease family.</text>
</comment>
<organism evidence="11 12">
    <name type="scientific">Gimesia chilikensis</name>
    <dbReference type="NCBI Taxonomy" id="2605989"/>
    <lineage>
        <taxon>Bacteria</taxon>
        <taxon>Pseudomonadati</taxon>
        <taxon>Planctomycetota</taxon>
        <taxon>Planctomycetia</taxon>
        <taxon>Planctomycetales</taxon>
        <taxon>Planctomycetaceae</taxon>
        <taxon>Gimesia</taxon>
    </lineage>
</organism>
<dbReference type="OrthoDB" id="45144at2"/>
<keyword evidence="7 9" id="KW-0472">Membrane</keyword>
<dbReference type="Pfam" id="PF04290">
    <property type="entry name" value="DctQ"/>
    <property type="match status" value="1"/>
</dbReference>
<feature type="transmembrane region" description="Helical" evidence="9">
    <location>
        <begin position="86"/>
        <end position="107"/>
    </location>
</feature>
<dbReference type="GO" id="GO:0015740">
    <property type="term" value="P:C4-dicarboxylate transport"/>
    <property type="evidence" value="ECO:0007669"/>
    <property type="project" value="TreeGrafter"/>
</dbReference>
<keyword evidence="12" id="KW-1185">Reference proteome</keyword>
<evidence type="ECO:0000313" key="12">
    <source>
        <dbReference type="Proteomes" id="UP000320421"/>
    </source>
</evidence>
<keyword evidence="3" id="KW-1003">Cell membrane</keyword>
<keyword evidence="4" id="KW-0997">Cell inner membrane</keyword>
<dbReference type="RefSeq" id="WP_145189675.1">
    <property type="nucleotide sequence ID" value="NZ_CP036266.1"/>
</dbReference>
<protein>
    <submittedName>
        <fullName evidence="11">2,3-diketo-L-gulonate TRAP transporter small permease protein YiaM</fullName>
    </submittedName>
</protein>
<evidence type="ECO:0000256" key="6">
    <source>
        <dbReference type="ARBA" id="ARBA00022989"/>
    </source>
</evidence>
<sequence length="176" mass="19834">MNKLFAIIQRIEAFLLAWSIISIAALSIGNVVCRALFGFSLAFVGEVSQFLIIVVTFIGLSYAASQGRHIRMTALYDQLNPRWRKIMMVIINSLTALLMLLLAGYAFEYINTVRFLDTISPVLQVPLYLIYLFVPLGFILSAIQYGLTVFRNLTAPDVYISYSQKDEYETTVVGEV</sequence>
<evidence type="ECO:0000256" key="4">
    <source>
        <dbReference type="ARBA" id="ARBA00022519"/>
    </source>
</evidence>
<reference evidence="11 12" key="1">
    <citation type="submission" date="2019-02" db="EMBL/GenBank/DDBJ databases">
        <title>Deep-cultivation of Planctomycetes and their phenomic and genomic characterization uncovers novel biology.</title>
        <authorList>
            <person name="Wiegand S."/>
            <person name="Jogler M."/>
            <person name="Boedeker C."/>
            <person name="Pinto D."/>
            <person name="Vollmers J."/>
            <person name="Rivas-Marin E."/>
            <person name="Kohn T."/>
            <person name="Peeters S.H."/>
            <person name="Heuer A."/>
            <person name="Rast P."/>
            <person name="Oberbeckmann S."/>
            <person name="Bunk B."/>
            <person name="Jeske O."/>
            <person name="Meyerdierks A."/>
            <person name="Storesund J.E."/>
            <person name="Kallscheuer N."/>
            <person name="Luecker S."/>
            <person name="Lage O.M."/>
            <person name="Pohl T."/>
            <person name="Merkel B.J."/>
            <person name="Hornburger P."/>
            <person name="Mueller R.-W."/>
            <person name="Bruemmer F."/>
            <person name="Labrenz M."/>
            <person name="Spormann A.M."/>
            <person name="Op den Camp H."/>
            <person name="Overmann J."/>
            <person name="Amann R."/>
            <person name="Jetten M.S.M."/>
            <person name="Mascher T."/>
            <person name="Medema M.H."/>
            <person name="Devos D.P."/>
            <person name="Kaster A.-K."/>
            <person name="Ovreas L."/>
            <person name="Rohde M."/>
            <person name="Galperin M.Y."/>
            <person name="Jogler C."/>
        </authorList>
    </citation>
    <scope>NUCLEOTIDE SEQUENCE [LARGE SCALE GENOMIC DNA]</scope>
    <source>
        <strain evidence="11 12">HG66A1</strain>
    </source>
</reference>
<dbReference type="GO" id="GO:0022857">
    <property type="term" value="F:transmembrane transporter activity"/>
    <property type="evidence" value="ECO:0007669"/>
    <property type="project" value="TreeGrafter"/>
</dbReference>
<keyword evidence="2" id="KW-0813">Transport</keyword>
<evidence type="ECO:0000256" key="9">
    <source>
        <dbReference type="SAM" id="Phobius"/>
    </source>
</evidence>
<evidence type="ECO:0000256" key="5">
    <source>
        <dbReference type="ARBA" id="ARBA00022692"/>
    </source>
</evidence>
<comment type="subcellular location">
    <subcellularLocation>
        <location evidence="1">Cell inner membrane</location>
        <topology evidence="1">Multi-pass membrane protein</topology>
    </subcellularLocation>
</comment>